<accession>A0A819I8L4</accession>
<protein>
    <submittedName>
        <fullName evidence="3">Uncharacterized protein</fullName>
    </submittedName>
</protein>
<name>A0A819I8L4_9BILA</name>
<dbReference type="AlphaFoldDB" id="A0A819I8L4"/>
<dbReference type="Proteomes" id="UP000663844">
    <property type="component" value="Unassembled WGS sequence"/>
</dbReference>
<gene>
    <name evidence="2" type="ORF">JYZ213_LOCUS918</name>
    <name evidence="3" type="ORF">OXD698_LOCUS24565</name>
</gene>
<keyword evidence="1" id="KW-0732">Signal</keyword>
<evidence type="ECO:0000256" key="1">
    <source>
        <dbReference type="SAM" id="SignalP"/>
    </source>
</evidence>
<dbReference type="Gene3D" id="2.60.20.10">
    <property type="entry name" value="Crystallins"/>
    <property type="match status" value="1"/>
</dbReference>
<sequence length="113" mass="12711">MPSNAVILSVLMVMLLISVDVSSSARITLYEHSDHKGWILTDHTITKDDYRCFNLGSWGQDQATSVNTYNDCFILYEHNNCQGAHMKVAPGHGCHRHFPTCGFNDLTSSYKKC</sequence>
<dbReference type="SUPFAM" id="SSF49695">
    <property type="entry name" value="gamma-Crystallin-like"/>
    <property type="match status" value="1"/>
</dbReference>
<feature type="signal peptide" evidence="1">
    <location>
        <begin position="1"/>
        <end position="24"/>
    </location>
</feature>
<reference evidence="3" key="1">
    <citation type="submission" date="2021-02" db="EMBL/GenBank/DDBJ databases">
        <authorList>
            <person name="Nowell W R."/>
        </authorList>
    </citation>
    <scope>NUCLEOTIDE SEQUENCE</scope>
</reference>
<dbReference type="EMBL" id="CAJNOG010000004">
    <property type="protein sequence ID" value="CAF0727631.1"/>
    <property type="molecule type" value="Genomic_DNA"/>
</dbReference>
<proteinExistence type="predicted"/>
<evidence type="ECO:0000313" key="3">
    <source>
        <dbReference type="EMBL" id="CAF3912540.1"/>
    </source>
</evidence>
<organism evidence="3 4">
    <name type="scientific">Adineta steineri</name>
    <dbReference type="NCBI Taxonomy" id="433720"/>
    <lineage>
        <taxon>Eukaryota</taxon>
        <taxon>Metazoa</taxon>
        <taxon>Spiralia</taxon>
        <taxon>Gnathifera</taxon>
        <taxon>Rotifera</taxon>
        <taxon>Eurotatoria</taxon>
        <taxon>Bdelloidea</taxon>
        <taxon>Adinetida</taxon>
        <taxon>Adinetidae</taxon>
        <taxon>Adineta</taxon>
    </lineage>
</organism>
<feature type="chain" id="PRO_5036415524" evidence="1">
    <location>
        <begin position="25"/>
        <end position="113"/>
    </location>
</feature>
<dbReference type="InterPro" id="IPR011024">
    <property type="entry name" value="G_crystallin-like"/>
</dbReference>
<dbReference type="EMBL" id="CAJOAZ010002270">
    <property type="protein sequence ID" value="CAF3912540.1"/>
    <property type="molecule type" value="Genomic_DNA"/>
</dbReference>
<comment type="caution">
    <text evidence="3">The sequence shown here is derived from an EMBL/GenBank/DDBJ whole genome shotgun (WGS) entry which is preliminary data.</text>
</comment>
<evidence type="ECO:0000313" key="2">
    <source>
        <dbReference type="EMBL" id="CAF0727631.1"/>
    </source>
</evidence>
<evidence type="ECO:0000313" key="4">
    <source>
        <dbReference type="Proteomes" id="UP000663844"/>
    </source>
</evidence>
<dbReference type="Proteomes" id="UP000663845">
    <property type="component" value="Unassembled WGS sequence"/>
</dbReference>